<dbReference type="Proteomes" id="UP000509510">
    <property type="component" value="Chromosome V"/>
</dbReference>
<dbReference type="InterPro" id="IPR011009">
    <property type="entry name" value="Kinase-like_dom_sf"/>
</dbReference>
<evidence type="ECO:0000259" key="1">
    <source>
        <dbReference type="Pfam" id="PF01636"/>
    </source>
</evidence>
<dbReference type="PANTHER" id="PTHR21310">
    <property type="entry name" value="AMINOGLYCOSIDE PHOSPHOTRANSFERASE-RELATED-RELATED"/>
    <property type="match status" value="1"/>
</dbReference>
<reference evidence="3" key="1">
    <citation type="submission" date="2020-06" db="EMBL/GenBank/DDBJ databases">
        <title>A chromosome-scale genome assembly of Talaromyces rugulosus W13939.</title>
        <authorList>
            <person name="Wang B."/>
            <person name="Guo L."/>
            <person name="Ye K."/>
            <person name="Wang L."/>
        </authorList>
    </citation>
    <scope>NUCLEOTIDE SEQUENCE [LARGE SCALE GENOMIC DNA]</scope>
    <source>
        <strain evidence="3">W13939</strain>
    </source>
</reference>
<dbReference type="InterPro" id="IPR051678">
    <property type="entry name" value="AGP_Transferase"/>
</dbReference>
<sequence length="442" mass="51536">MEPILPASRMKFDDVAWDRSDAIYAAWKKKLFNKDVFRKIGDFIVKHRRGPPDELFSPQKGAFNLIFRMKFRDGGSAIIRFPIPGISVFAEEKVKREVSVMRFIERHTSIRVPHVLHYGMTEESLAGLGPFIVMEYIENDADMGDALNTPSLSVEERCVLDPDIDEDRLRSVYSDMADILLQFSRKSFDQIGSITNNEEGDFDDEWVASHRPLTINMNELVQLADFPAHLLPQTTFKTASAYFLALAEMNMTHLSIQRNDAIDSAEDCRRKYIARCLFRKLARENRLCSYDNGPFKLVCDDFRPTNVLANSEYGYKVVGAIDWEFAYTAPAEFAYSPPAWLLLEQEIEKRETESIKRGIMSEDDCLSQRMRESWQTGDFWVCYAARRSWAFDMLYWAKIDRRFFGEGDLEDRFQLLTEEERNGIDEFVHRKMAEKEERRLRE</sequence>
<dbReference type="KEGG" id="trg:TRUGW13939_09288"/>
<evidence type="ECO:0000313" key="2">
    <source>
        <dbReference type="EMBL" id="QKX62131.1"/>
    </source>
</evidence>
<keyword evidence="3" id="KW-1185">Reference proteome</keyword>
<organism evidence="2 3">
    <name type="scientific">Talaromyces rugulosus</name>
    <name type="common">Penicillium rugulosum</name>
    <dbReference type="NCBI Taxonomy" id="121627"/>
    <lineage>
        <taxon>Eukaryota</taxon>
        <taxon>Fungi</taxon>
        <taxon>Dikarya</taxon>
        <taxon>Ascomycota</taxon>
        <taxon>Pezizomycotina</taxon>
        <taxon>Eurotiomycetes</taxon>
        <taxon>Eurotiomycetidae</taxon>
        <taxon>Eurotiales</taxon>
        <taxon>Trichocomaceae</taxon>
        <taxon>Talaromyces</taxon>
        <taxon>Talaromyces sect. Islandici</taxon>
    </lineage>
</organism>
<dbReference type="Gene3D" id="3.90.1200.10">
    <property type="match status" value="1"/>
</dbReference>
<dbReference type="InterPro" id="IPR002575">
    <property type="entry name" value="Aminoglycoside_PTrfase"/>
</dbReference>
<dbReference type="GeneID" id="55996772"/>
<dbReference type="Pfam" id="PF01636">
    <property type="entry name" value="APH"/>
    <property type="match status" value="1"/>
</dbReference>
<name>A0A7H8R8W5_TALRU</name>
<dbReference type="Gene3D" id="3.30.200.20">
    <property type="entry name" value="Phosphorylase Kinase, domain 1"/>
    <property type="match status" value="1"/>
</dbReference>
<protein>
    <recommendedName>
        <fullName evidence="1">Aminoglycoside phosphotransferase domain-containing protein</fullName>
    </recommendedName>
</protein>
<dbReference type="AlphaFoldDB" id="A0A7H8R8W5"/>
<dbReference type="RefSeq" id="XP_035348305.1">
    <property type="nucleotide sequence ID" value="XM_035492412.1"/>
</dbReference>
<dbReference type="PANTHER" id="PTHR21310:SF37">
    <property type="entry name" value="AMINOGLYCOSIDE PHOSPHOTRANSFERASE DOMAIN-CONTAINING PROTEIN"/>
    <property type="match status" value="1"/>
</dbReference>
<dbReference type="EMBL" id="CP055902">
    <property type="protein sequence ID" value="QKX62131.1"/>
    <property type="molecule type" value="Genomic_DNA"/>
</dbReference>
<dbReference type="SUPFAM" id="SSF56112">
    <property type="entry name" value="Protein kinase-like (PK-like)"/>
    <property type="match status" value="1"/>
</dbReference>
<dbReference type="OrthoDB" id="5412996at2759"/>
<feature type="domain" description="Aminoglycoside phosphotransferase" evidence="1">
    <location>
        <begin position="72"/>
        <end position="331"/>
    </location>
</feature>
<proteinExistence type="predicted"/>
<evidence type="ECO:0000313" key="3">
    <source>
        <dbReference type="Proteomes" id="UP000509510"/>
    </source>
</evidence>
<gene>
    <name evidence="2" type="ORF">TRUGW13939_09288</name>
</gene>
<accession>A0A7H8R8W5</accession>